<proteinExistence type="predicted"/>
<evidence type="ECO:0000313" key="1">
    <source>
        <dbReference type="EMBL" id="CAG8751992.1"/>
    </source>
</evidence>
<accession>A0ACA9QKK8</accession>
<gene>
    <name evidence="1" type="ORF">SPELUC_LOCUS14542</name>
</gene>
<name>A0ACA9QKK8_9GLOM</name>
<keyword evidence="2" id="KW-1185">Reference proteome</keyword>
<reference evidence="1" key="1">
    <citation type="submission" date="2021-06" db="EMBL/GenBank/DDBJ databases">
        <authorList>
            <person name="Kallberg Y."/>
            <person name="Tangrot J."/>
            <person name="Rosling A."/>
        </authorList>
    </citation>
    <scope>NUCLEOTIDE SEQUENCE</scope>
    <source>
        <strain evidence="1">28 12/20/2015</strain>
    </source>
</reference>
<feature type="non-terminal residue" evidence="1">
    <location>
        <position position="1"/>
    </location>
</feature>
<dbReference type="Proteomes" id="UP000789366">
    <property type="component" value="Unassembled WGS sequence"/>
</dbReference>
<comment type="caution">
    <text evidence="1">The sequence shown here is derived from an EMBL/GenBank/DDBJ whole genome shotgun (WGS) entry which is preliminary data.</text>
</comment>
<dbReference type="EMBL" id="CAJVPW010043349">
    <property type="protein sequence ID" value="CAG8751992.1"/>
    <property type="molecule type" value="Genomic_DNA"/>
</dbReference>
<organism evidence="1 2">
    <name type="scientific">Cetraspora pellucida</name>
    <dbReference type="NCBI Taxonomy" id="1433469"/>
    <lineage>
        <taxon>Eukaryota</taxon>
        <taxon>Fungi</taxon>
        <taxon>Fungi incertae sedis</taxon>
        <taxon>Mucoromycota</taxon>
        <taxon>Glomeromycotina</taxon>
        <taxon>Glomeromycetes</taxon>
        <taxon>Diversisporales</taxon>
        <taxon>Gigasporaceae</taxon>
        <taxon>Cetraspora</taxon>
    </lineage>
</organism>
<sequence length="109" mass="11934">IYQLEKGLKKQLTRAKFAGNTDSVNEINSLSKSFENVSLEYENLKLAEANSSPNEETSENKLSEAAPIVIVSDETTPTTPENIPLIPRAKEMEEIAAQAAELTDPAKND</sequence>
<protein>
    <submittedName>
        <fullName evidence="1">2020_t:CDS:1</fullName>
    </submittedName>
</protein>
<evidence type="ECO:0000313" key="2">
    <source>
        <dbReference type="Proteomes" id="UP000789366"/>
    </source>
</evidence>